<keyword evidence="1" id="KW-0812">Transmembrane</keyword>
<sequence>MESREAINREPGSTRSGRRISRRALVTGLLLTVLACSLLLELCSYVYLRVAEGYDGQHLMMHQFDDYKNIHPTPGYQDTRGVIHNAQGFRRAEDVAMTKPSGTYRIFLMGGSTAYGLGSLSPQGHQKYPVLKNSETIDHYLESYLKDLLPSRRIEVINAAIPSHSSHHHLIYLNQTILKYRPDMVVFVDGYNDYYPWEQNYDQFRDYPYRQWSHLYLDEPSLKAWAGYTGFWLYRKSHFVYLAGKKLRPLWWAIQNLRPQPRRELNVEEALHNLELNAEGNFLRMVERDALILNHEGIVPVFTLQPDLLFEQRKVLTEFEQRLSAEVDQAQPINYRQFKNRARSFVTAKLQQVTTAQGAPFIDMTDILGEIKDDAFTDDCHLTPPANETVAQYIGHRIAPLIAASIEKKEKGGRTS</sequence>
<dbReference type="KEGG" id="nde:NIDE2695"/>
<dbReference type="HOGENOM" id="CLU_660023_0_0_0"/>
<evidence type="ECO:0000313" key="3">
    <source>
        <dbReference type="Proteomes" id="UP000001660"/>
    </source>
</evidence>
<keyword evidence="3" id="KW-1185">Reference proteome</keyword>
<dbReference type="eggNOG" id="COG2755">
    <property type="taxonomic scope" value="Bacteria"/>
</dbReference>
<keyword evidence="1" id="KW-0472">Membrane</keyword>
<feature type="transmembrane region" description="Helical" evidence="1">
    <location>
        <begin position="24"/>
        <end position="48"/>
    </location>
</feature>
<gene>
    <name evidence="2" type="ORF">NIDE2695</name>
</gene>
<name>D8PGL4_9BACT</name>
<evidence type="ECO:0000313" key="2">
    <source>
        <dbReference type="EMBL" id="CBK42401.1"/>
    </source>
</evidence>
<dbReference type="AlphaFoldDB" id="D8PGL4"/>
<keyword evidence="1" id="KW-1133">Transmembrane helix</keyword>
<dbReference type="SUPFAM" id="SSF52266">
    <property type="entry name" value="SGNH hydrolase"/>
    <property type="match status" value="1"/>
</dbReference>
<dbReference type="InterPro" id="IPR036514">
    <property type="entry name" value="SGNH_hydro_sf"/>
</dbReference>
<evidence type="ECO:0008006" key="4">
    <source>
        <dbReference type="Google" id="ProtNLM"/>
    </source>
</evidence>
<accession>D8PGL4</accession>
<protein>
    <recommendedName>
        <fullName evidence="4">SGNH hydrolase-type esterase domain-containing protein</fullName>
    </recommendedName>
</protein>
<dbReference type="GO" id="GO:0016788">
    <property type="term" value="F:hydrolase activity, acting on ester bonds"/>
    <property type="evidence" value="ECO:0007669"/>
    <property type="project" value="UniProtKB-ARBA"/>
</dbReference>
<dbReference type="OrthoDB" id="8816239at2"/>
<dbReference type="STRING" id="330214.NIDE2695"/>
<reference evidence="2 3" key="1">
    <citation type="journal article" date="2010" name="Proc. Natl. Acad. Sci. U.S.A.">
        <title>A Nitrospira metagenome illuminates the physiology and evolution of globally important nitrite-oxidizing bacteria.</title>
        <authorList>
            <person name="Lucker S."/>
            <person name="Wagner M."/>
            <person name="Maixner F."/>
            <person name="Pelletier E."/>
            <person name="Koch H."/>
            <person name="Vacherie B."/>
            <person name="Rattei T."/>
            <person name="Sinninghe Damste J."/>
            <person name="Spieck E."/>
            <person name="Le Paslier D."/>
            <person name="Daims H."/>
        </authorList>
    </citation>
    <scope>NUCLEOTIDE SEQUENCE [LARGE SCALE GENOMIC DNA]</scope>
</reference>
<dbReference type="Proteomes" id="UP000001660">
    <property type="component" value="Chromosome"/>
</dbReference>
<evidence type="ECO:0000256" key="1">
    <source>
        <dbReference type="SAM" id="Phobius"/>
    </source>
</evidence>
<dbReference type="Gene3D" id="3.40.50.1110">
    <property type="entry name" value="SGNH hydrolase"/>
    <property type="match status" value="1"/>
</dbReference>
<organism evidence="2 3">
    <name type="scientific">Nitrospira defluvii</name>
    <dbReference type="NCBI Taxonomy" id="330214"/>
    <lineage>
        <taxon>Bacteria</taxon>
        <taxon>Pseudomonadati</taxon>
        <taxon>Nitrospirota</taxon>
        <taxon>Nitrospiria</taxon>
        <taxon>Nitrospirales</taxon>
        <taxon>Nitrospiraceae</taxon>
        <taxon>Nitrospira</taxon>
    </lineage>
</organism>
<proteinExistence type="predicted"/>
<dbReference type="EMBL" id="FP929003">
    <property type="protein sequence ID" value="CBK42401.1"/>
    <property type="molecule type" value="Genomic_DNA"/>
</dbReference>